<feature type="domain" description="PAC" evidence="8">
    <location>
        <begin position="290"/>
        <end position="343"/>
    </location>
</feature>
<dbReference type="SMART" id="SM00471">
    <property type="entry name" value="HDc"/>
    <property type="match status" value="1"/>
</dbReference>
<feature type="domain" description="GGDEF" evidence="9">
    <location>
        <begin position="372"/>
        <end position="505"/>
    </location>
</feature>
<keyword evidence="4 6" id="KW-1133">Transmembrane helix</keyword>
<proteinExistence type="predicted"/>
<dbReference type="SMART" id="SM00267">
    <property type="entry name" value="GGDEF"/>
    <property type="match status" value="1"/>
</dbReference>
<dbReference type="Pfam" id="PF00990">
    <property type="entry name" value="GGDEF"/>
    <property type="match status" value="1"/>
</dbReference>
<evidence type="ECO:0000313" key="12">
    <source>
        <dbReference type="Proteomes" id="UP000191154"/>
    </source>
</evidence>
<dbReference type="RefSeq" id="WP_176127622.1">
    <property type="nucleotide sequence ID" value="NZ_LZYZ01000006.1"/>
</dbReference>
<feature type="transmembrane region" description="Helical" evidence="6">
    <location>
        <begin position="74"/>
        <end position="97"/>
    </location>
</feature>
<evidence type="ECO:0000256" key="3">
    <source>
        <dbReference type="ARBA" id="ARBA00022692"/>
    </source>
</evidence>
<feature type="transmembrane region" description="Helical" evidence="6">
    <location>
        <begin position="103"/>
        <end position="123"/>
    </location>
</feature>
<evidence type="ECO:0000259" key="10">
    <source>
        <dbReference type="PROSITE" id="PS51832"/>
    </source>
</evidence>
<dbReference type="CDD" id="cd01949">
    <property type="entry name" value="GGDEF"/>
    <property type="match status" value="1"/>
</dbReference>
<dbReference type="SUPFAM" id="SSF55785">
    <property type="entry name" value="PYP-like sensor domain (PAS domain)"/>
    <property type="match status" value="1"/>
</dbReference>
<keyword evidence="11" id="KW-0378">Hydrolase</keyword>
<feature type="transmembrane region" description="Helical" evidence="6">
    <location>
        <begin position="35"/>
        <end position="53"/>
    </location>
</feature>
<feature type="domain" description="PAS" evidence="7">
    <location>
        <begin position="218"/>
        <end position="289"/>
    </location>
</feature>
<dbReference type="InterPro" id="IPR035965">
    <property type="entry name" value="PAS-like_dom_sf"/>
</dbReference>
<evidence type="ECO:0000256" key="1">
    <source>
        <dbReference type="ARBA" id="ARBA00004651"/>
    </source>
</evidence>
<reference evidence="11 12" key="1">
    <citation type="submission" date="2016-05" db="EMBL/GenBank/DDBJ databases">
        <title>Microbial solvent formation.</title>
        <authorList>
            <person name="Poehlein A."/>
            <person name="Montoya Solano J.D."/>
            <person name="Flitsch S."/>
            <person name="Krabben P."/>
            <person name="Duerre P."/>
            <person name="Daniel R."/>
        </authorList>
    </citation>
    <scope>NUCLEOTIDE SEQUENCE [LARGE SCALE GENOMIC DNA]</scope>
    <source>
        <strain evidence="11 12">L1-8</strain>
    </source>
</reference>
<dbReference type="SMART" id="SM00091">
    <property type="entry name" value="PAS"/>
    <property type="match status" value="1"/>
</dbReference>
<dbReference type="InterPro" id="IPR000700">
    <property type="entry name" value="PAS-assoc_C"/>
</dbReference>
<evidence type="ECO:0000259" key="7">
    <source>
        <dbReference type="PROSITE" id="PS50112"/>
    </source>
</evidence>
<name>A0A1S8N1Z0_CLOSA</name>
<dbReference type="GO" id="GO:0071555">
    <property type="term" value="P:cell wall organization"/>
    <property type="evidence" value="ECO:0007669"/>
    <property type="project" value="InterPro"/>
</dbReference>
<accession>A0A1S8N1Z0</accession>
<dbReference type="InterPro" id="IPR011620">
    <property type="entry name" value="Sig_transdc_His_kinase_LytS_TM"/>
</dbReference>
<dbReference type="GO" id="GO:0005886">
    <property type="term" value="C:plasma membrane"/>
    <property type="evidence" value="ECO:0007669"/>
    <property type="project" value="UniProtKB-SubCell"/>
</dbReference>
<dbReference type="InterPro" id="IPR029787">
    <property type="entry name" value="Nucleotide_cyclase"/>
</dbReference>
<dbReference type="CDD" id="cd00077">
    <property type="entry name" value="HDc"/>
    <property type="match status" value="1"/>
</dbReference>
<dbReference type="PROSITE" id="PS50112">
    <property type="entry name" value="PAS"/>
    <property type="match status" value="1"/>
</dbReference>
<dbReference type="GO" id="GO:0071111">
    <property type="term" value="F:cyclic-guanylate-specific phosphodiesterase activity"/>
    <property type="evidence" value="ECO:0007669"/>
    <property type="project" value="UniProtKB-EC"/>
</dbReference>
<dbReference type="Gene3D" id="3.30.450.20">
    <property type="entry name" value="PAS domain"/>
    <property type="match status" value="1"/>
</dbReference>
<dbReference type="PROSITE" id="PS50887">
    <property type="entry name" value="GGDEF"/>
    <property type="match status" value="1"/>
</dbReference>
<dbReference type="PROSITE" id="PS51832">
    <property type="entry name" value="HD_GYP"/>
    <property type="match status" value="1"/>
</dbReference>
<feature type="domain" description="HD-GYP" evidence="10">
    <location>
        <begin position="497"/>
        <end position="683"/>
    </location>
</feature>
<dbReference type="SUPFAM" id="SSF109604">
    <property type="entry name" value="HD-domain/PDEase-like"/>
    <property type="match status" value="1"/>
</dbReference>
<sequence length="683" mass="77831">MNEEIISGLVYNASLLLSISLIYILFFLKYDKNNIWRKIIAGVAIGFIGILLMENRIQLVQGIIFDTRSVLVSVTAMFFGFIPAFVAAVIIIIWRIIIGGSGTIMGVIVTLATFGIGLTWNKIRFKQILSQKSNVFIEFYLVSFISHVAMLMCTLALPKNMILMVFKQIAPPILLIYPIASLILSLVLLDAYRKNQTRLELEESEVKYKKLYYEYQNQLTLLKTLINSVPDLIFYKDVNGVFVGCNSAFEKLAGKKEKDIIGFNDFNLFDKEMATLFTDIDKQTLIQNKPIINDEIVTYPDGKKVFLETLKTSYSNSDGTALGVIGISRDITERKKREEENLYLTYHDVLTGLYNRRFFEEQIEILNTKQQMPLSVIVGDINGLKLINDTLGHNEGDKLLVEAAKILKNCCEEESAVCRTGGDEFCILLPKTNNQGAKLIVDRIIKKCKEYSDEKDKETYYISIALGQSTKMKIEEPFEKVFKNAEELMYRMKLLEHKSIHSSIISSIKTTMFEKSNETEEHEERIAKLSRKLGENIGLNNEELNDLELVAMLHDIGKISVDGSILKKIGKLTEDEWYEIRKHPEVGYRITNASQELMHISEYILCHHERWDGKGYPQGLSGTNIPLLSRILAIVDSYDAMTQDRGYKKAISKDDAILELLKNAGTQFDPDIVKIFVDELEHE</sequence>
<dbReference type="InterPro" id="IPR000160">
    <property type="entry name" value="GGDEF_dom"/>
</dbReference>
<evidence type="ECO:0000259" key="9">
    <source>
        <dbReference type="PROSITE" id="PS50887"/>
    </source>
</evidence>
<dbReference type="EC" id="3.1.4.52" evidence="11"/>
<dbReference type="AlphaFoldDB" id="A0A1S8N1Z0"/>
<dbReference type="Pfam" id="PF13487">
    <property type="entry name" value="HD_5"/>
    <property type="match status" value="1"/>
</dbReference>
<dbReference type="InterPro" id="IPR000014">
    <property type="entry name" value="PAS"/>
</dbReference>
<dbReference type="Gene3D" id="3.30.70.270">
    <property type="match status" value="1"/>
</dbReference>
<evidence type="ECO:0000256" key="6">
    <source>
        <dbReference type="SAM" id="Phobius"/>
    </source>
</evidence>
<dbReference type="InterPro" id="IPR003607">
    <property type="entry name" value="HD/PDEase_dom"/>
</dbReference>
<dbReference type="NCBIfam" id="TIGR00254">
    <property type="entry name" value="GGDEF"/>
    <property type="match status" value="1"/>
</dbReference>
<evidence type="ECO:0000259" key="8">
    <source>
        <dbReference type="PROSITE" id="PS50113"/>
    </source>
</evidence>
<dbReference type="InterPro" id="IPR013656">
    <property type="entry name" value="PAS_4"/>
</dbReference>
<feature type="transmembrane region" description="Helical" evidence="6">
    <location>
        <begin position="169"/>
        <end position="189"/>
    </location>
</feature>
<dbReference type="InterPro" id="IPR037522">
    <property type="entry name" value="HD_GYP_dom"/>
</dbReference>
<dbReference type="GO" id="GO:0000155">
    <property type="term" value="F:phosphorelay sensor kinase activity"/>
    <property type="evidence" value="ECO:0007669"/>
    <property type="project" value="InterPro"/>
</dbReference>
<dbReference type="PANTHER" id="PTHR43155">
    <property type="entry name" value="CYCLIC DI-GMP PHOSPHODIESTERASE PA4108-RELATED"/>
    <property type="match status" value="1"/>
</dbReference>
<keyword evidence="2" id="KW-1003">Cell membrane</keyword>
<feature type="transmembrane region" description="Helical" evidence="6">
    <location>
        <begin position="135"/>
        <end position="157"/>
    </location>
</feature>
<evidence type="ECO:0000256" key="4">
    <source>
        <dbReference type="ARBA" id="ARBA00022989"/>
    </source>
</evidence>
<dbReference type="NCBIfam" id="TIGR00229">
    <property type="entry name" value="sensory_box"/>
    <property type="match status" value="1"/>
</dbReference>
<feature type="transmembrane region" description="Helical" evidence="6">
    <location>
        <begin position="9"/>
        <end position="29"/>
    </location>
</feature>
<dbReference type="CDD" id="cd00130">
    <property type="entry name" value="PAS"/>
    <property type="match status" value="1"/>
</dbReference>
<dbReference type="Gene3D" id="1.10.3210.10">
    <property type="entry name" value="Hypothetical protein af1432"/>
    <property type="match status" value="1"/>
</dbReference>
<comment type="subcellular location">
    <subcellularLocation>
        <location evidence="1">Cell membrane</location>
        <topology evidence="1">Multi-pass membrane protein</topology>
    </subcellularLocation>
</comment>
<dbReference type="Proteomes" id="UP000191154">
    <property type="component" value="Unassembled WGS sequence"/>
</dbReference>
<dbReference type="Pfam" id="PF07694">
    <property type="entry name" value="5TM-5TMR_LYT"/>
    <property type="match status" value="1"/>
</dbReference>
<dbReference type="InterPro" id="IPR043128">
    <property type="entry name" value="Rev_trsase/Diguanyl_cyclase"/>
</dbReference>
<keyword evidence="3 6" id="KW-0812">Transmembrane</keyword>
<evidence type="ECO:0000256" key="2">
    <source>
        <dbReference type="ARBA" id="ARBA00022475"/>
    </source>
</evidence>
<protein>
    <submittedName>
        <fullName evidence="11">Cyclic di-GMP phosphodiesterase response regulator RpfG</fullName>
        <ecNumber evidence="11">3.1.4.52</ecNumber>
    </submittedName>
</protein>
<dbReference type="PROSITE" id="PS50113">
    <property type="entry name" value="PAC"/>
    <property type="match status" value="1"/>
</dbReference>
<dbReference type="Pfam" id="PF08448">
    <property type="entry name" value="PAS_4"/>
    <property type="match status" value="1"/>
</dbReference>
<evidence type="ECO:0000313" key="11">
    <source>
        <dbReference type="EMBL" id="OOM10410.1"/>
    </source>
</evidence>
<dbReference type="STRING" id="169679.CSACC_21470"/>
<dbReference type="SUPFAM" id="SSF55073">
    <property type="entry name" value="Nucleotide cyclase"/>
    <property type="match status" value="1"/>
</dbReference>
<dbReference type="PANTHER" id="PTHR43155:SF2">
    <property type="entry name" value="CYCLIC DI-GMP PHOSPHODIESTERASE PA4108"/>
    <property type="match status" value="1"/>
</dbReference>
<gene>
    <name evidence="11" type="primary">rpfG_8</name>
    <name evidence="11" type="ORF">CLOSAC_30310</name>
</gene>
<organism evidence="11 12">
    <name type="scientific">Clostridium saccharobutylicum</name>
    <dbReference type="NCBI Taxonomy" id="169679"/>
    <lineage>
        <taxon>Bacteria</taxon>
        <taxon>Bacillati</taxon>
        <taxon>Bacillota</taxon>
        <taxon>Clostridia</taxon>
        <taxon>Eubacteriales</taxon>
        <taxon>Clostridiaceae</taxon>
        <taxon>Clostridium</taxon>
    </lineage>
</organism>
<keyword evidence="5 6" id="KW-0472">Membrane</keyword>
<evidence type="ECO:0000256" key="5">
    <source>
        <dbReference type="ARBA" id="ARBA00023136"/>
    </source>
</evidence>
<comment type="caution">
    <text evidence="11">The sequence shown here is derived from an EMBL/GenBank/DDBJ whole genome shotgun (WGS) entry which is preliminary data.</text>
</comment>
<dbReference type="EMBL" id="LZYZ01000006">
    <property type="protein sequence ID" value="OOM10410.1"/>
    <property type="molecule type" value="Genomic_DNA"/>
</dbReference>